<evidence type="ECO:0000313" key="1">
    <source>
        <dbReference type="EMBL" id="HHE32969.1"/>
    </source>
</evidence>
<protein>
    <submittedName>
        <fullName evidence="1">IS481 family transposase</fullName>
    </submittedName>
</protein>
<dbReference type="EMBL" id="DRSQ01000220">
    <property type="protein sequence ID" value="HHE32969.1"/>
    <property type="molecule type" value="Genomic_DNA"/>
</dbReference>
<comment type="caution">
    <text evidence="1">The sequence shown here is derived from an EMBL/GenBank/DDBJ whole genome shotgun (WGS) entry which is preliminary data.</text>
</comment>
<sequence length="60" mass="6752">MYVKLHQNARTTPAVRREIQASSLSASQLAARYGIGKATALKWKKRDSIEDLSHTPHTFN</sequence>
<dbReference type="AlphaFoldDB" id="A0A7C5DFE3"/>
<proteinExistence type="predicted"/>
<name>A0A7C5DFE3_9CHLB</name>
<feature type="non-terminal residue" evidence="1">
    <location>
        <position position="60"/>
    </location>
</feature>
<reference evidence="1" key="1">
    <citation type="journal article" date="2020" name="mSystems">
        <title>Genome- and Community-Level Interaction Insights into Carbon Utilization and Element Cycling Functions of Hydrothermarchaeota in Hydrothermal Sediment.</title>
        <authorList>
            <person name="Zhou Z."/>
            <person name="Liu Y."/>
            <person name="Xu W."/>
            <person name="Pan J."/>
            <person name="Luo Z.H."/>
            <person name="Li M."/>
        </authorList>
    </citation>
    <scope>NUCLEOTIDE SEQUENCE [LARGE SCALE GENOMIC DNA]</scope>
    <source>
        <strain evidence="1">HyVt-633</strain>
    </source>
</reference>
<organism evidence="1">
    <name type="scientific">Chlorobaculum parvum</name>
    <dbReference type="NCBI Taxonomy" id="274539"/>
    <lineage>
        <taxon>Bacteria</taxon>
        <taxon>Pseudomonadati</taxon>
        <taxon>Chlorobiota</taxon>
        <taxon>Chlorobiia</taxon>
        <taxon>Chlorobiales</taxon>
        <taxon>Chlorobiaceae</taxon>
        <taxon>Chlorobaculum</taxon>
    </lineage>
</organism>
<dbReference type="Proteomes" id="UP000886058">
    <property type="component" value="Unassembled WGS sequence"/>
</dbReference>
<gene>
    <name evidence="1" type="ORF">ENL07_10215</name>
</gene>
<accession>A0A7C5DFE3</accession>